<organism evidence="1 2">
    <name type="scientific">Cloacibacillus porcorum</name>
    <dbReference type="NCBI Taxonomy" id="1197717"/>
    <lineage>
        <taxon>Bacteria</taxon>
        <taxon>Thermotogati</taxon>
        <taxon>Synergistota</taxon>
        <taxon>Synergistia</taxon>
        <taxon>Synergistales</taxon>
        <taxon>Synergistaceae</taxon>
        <taxon>Cloacibacillus</taxon>
    </lineage>
</organism>
<dbReference type="Proteomes" id="UP000093044">
    <property type="component" value="Chromosome"/>
</dbReference>
<dbReference type="InterPro" id="IPR010664">
    <property type="entry name" value="LipoPS_assembly_LptC-rel"/>
</dbReference>
<dbReference type="GO" id="GO:0015221">
    <property type="term" value="F:lipopolysaccharide transmembrane transporter activity"/>
    <property type="evidence" value="ECO:0007669"/>
    <property type="project" value="InterPro"/>
</dbReference>
<gene>
    <name evidence="1" type="ORF">BED41_07005</name>
</gene>
<dbReference type="AlphaFoldDB" id="A0A1B2I4G7"/>
<dbReference type="STRING" id="1197717.BED41_07005"/>
<dbReference type="EMBL" id="CP016757">
    <property type="protein sequence ID" value="ANZ44852.1"/>
    <property type="molecule type" value="Genomic_DNA"/>
</dbReference>
<evidence type="ECO:0000313" key="1">
    <source>
        <dbReference type="EMBL" id="ANZ44852.1"/>
    </source>
</evidence>
<dbReference type="KEGG" id="cpor:BED41_07005"/>
<reference evidence="1" key="1">
    <citation type="submission" date="2016-08" db="EMBL/GenBank/DDBJ databases">
        <title>Complete genome of Cloacibacillus porcorum.</title>
        <authorList>
            <person name="Looft T."/>
            <person name="Bayles D.O."/>
            <person name="Alt D.P."/>
        </authorList>
    </citation>
    <scope>NUCLEOTIDE SEQUENCE [LARGE SCALE GENOMIC DNA]</scope>
    <source>
        <strain evidence="1">CL-84</strain>
    </source>
</reference>
<accession>A0A1B2I4G7</accession>
<dbReference type="GO" id="GO:0005886">
    <property type="term" value="C:plasma membrane"/>
    <property type="evidence" value="ECO:0007669"/>
    <property type="project" value="InterPro"/>
</dbReference>
<dbReference type="GeneID" id="83057597"/>
<dbReference type="InterPro" id="IPR026265">
    <property type="entry name" value="LptC"/>
</dbReference>
<protein>
    <submittedName>
        <fullName evidence="1">LPS export ABC transporter periplasmic protein LptC</fullName>
    </submittedName>
</protein>
<dbReference type="RefSeq" id="WP_066744377.1">
    <property type="nucleotide sequence ID" value="NZ_CALCLR010000093.1"/>
</dbReference>
<dbReference type="NCBIfam" id="TIGR04409">
    <property type="entry name" value="LptC_YrbK"/>
    <property type="match status" value="1"/>
</dbReference>
<evidence type="ECO:0000313" key="2">
    <source>
        <dbReference type="Proteomes" id="UP000093044"/>
    </source>
</evidence>
<sequence>MLKGKISRKKFTVLTVILVIAVGAFYLWRDLHLSAINKMPIPDLVVENIEIERMISGKKWKLISPRVEHKDGIVYGSSMDVTITDPAGKVTHIYADNGTFTRENNDLSLTSADGVMKEAAKEYNLKSGNVKYEASAERWHFDDGVRLTDGRMVINGKKGYYDTKSGECRLTDGGTITWSDR</sequence>
<dbReference type="Pfam" id="PF06835">
    <property type="entry name" value="LptC"/>
    <property type="match status" value="1"/>
</dbReference>
<proteinExistence type="predicted"/>
<name>A0A1B2I4G7_9BACT</name>
<keyword evidence="2" id="KW-1185">Reference proteome</keyword>